<feature type="domain" description="PAC" evidence="14">
    <location>
        <begin position="544"/>
        <end position="596"/>
    </location>
</feature>
<sequence length="971" mass="111430">MNFFSQISSGFPESQLTALYNNIEEKLELISSFFKEGFEKSEYYVWIVSGTLGYENAETELKKACFDINLQGFSSQLEIIHIKQLDFKEEILPLNIGKFLEKKYELASSKGFSSLRVGIDLQVSANGDPLSYIYELKRHLDLFLRKNKAFVLNIFPLKAFSTSEVLDLLEENHDMIIKRKGAWIAPFMLLNEKIGSSFPVNPAHNLQESKQALEKWTSENLKSPDDKFKIIFDNVDDVVAVCDLDCRILEINKKGCECLGYSCDELLQMPIWKLETPEYQAMFEEHRKLILDSGHALFEVDLLCKDGTVVSHEISTWVIEYEGNLAILSIGRDVSEKRAVFETLKKSEEKFRNIFDNSNDAIIVYDMKGRILEVNRVCCERTGYYTYEELLQMSLEDLKGPGVQVQEEIEKFKKCGYMMIEIECRCKDGTTFHYEISNRAINYEGQPAILSISRDITEQKRVRRELEKSEEKFRIAAEQTGQIIFDCDLMTGSFDLSGAIEELTGYSPEELHTLPIDIWKGIHPDDAGKFFKEYERILQAANRYREEYRLRRKDGSYFYAEDTGIILRDAAGQPRRIIGTIKDITPIKVTSEKLRESEALHRSFLQNFAGIAFQVDKDFNTVFSRGRVEEMTGYSENDFTSGKIRWEDLVDSRDLEKLHMDERFLQENPESTLEKEYRIIRKNGEIRWVHDILHCIRDDQGNILFYQGYLCDITERKTAEEAILHAKIESEVARNTKTDFIVNMSHELRTPLNSIIGFSDLLQLEIFGNLNPKQLKHVKNISISAKHLLDLINNLLDLSKIEAGKSEMYYEEVLVPDVIAEVSEVISQKAREKNIFLETRIAKEVKMIRADRIKFKQILYNLLSNAIKFTPAGGKVTVTATCEKNCLEVNVTDTGIGIPADKIEIIFHPFVQADTSTSREFGGTGLGLTLVKEFVEMHNGKVRVSSELGKGSTFTFTLPENVQSVFSKNLS</sequence>
<dbReference type="InterPro" id="IPR000014">
    <property type="entry name" value="PAS"/>
</dbReference>
<name>A0A0E3SFA5_9EURY</name>
<evidence type="ECO:0000256" key="7">
    <source>
        <dbReference type="ARBA" id="ARBA00022777"/>
    </source>
</evidence>
<evidence type="ECO:0000256" key="2">
    <source>
        <dbReference type="ARBA" id="ARBA00004370"/>
    </source>
</evidence>
<dbReference type="GO" id="GO:0000155">
    <property type="term" value="F:phosphorelay sensor kinase activity"/>
    <property type="evidence" value="ECO:0007669"/>
    <property type="project" value="InterPro"/>
</dbReference>
<dbReference type="Pfam" id="PF02518">
    <property type="entry name" value="HATPase_c"/>
    <property type="match status" value="1"/>
</dbReference>
<dbReference type="Pfam" id="PF08447">
    <property type="entry name" value="PAS_3"/>
    <property type="match status" value="2"/>
</dbReference>
<dbReference type="FunFam" id="3.30.565.10:FF:000010">
    <property type="entry name" value="Sensor histidine kinase RcsC"/>
    <property type="match status" value="1"/>
</dbReference>
<evidence type="ECO:0000313" key="15">
    <source>
        <dbReference type="EMBL" id="AKB79736.1"/>
    </source>
</evidence>
<feature type="domain" description="PAS" evidence="13">
    <location>
        <begin position="224"/>
        <end position="294"/>
    </location>
</feature>
<dbReference type="InterPro" id="IPR036890">
    <property type="entry name" value="HATPase_C_sf"/>
</dbReference>
<evidence type="ECO:0000256" key="8">
    <source>
        <dbReference type="ARBA" id="ARBA00022840"/>
    </source>
</evidence>
<evidence type="ECO:0000313" key="16">
    <source>
        <dbReference type="Proteomes" id="UP000033101"/>
    </source>
</evidence>
<comment type="subcellular location">
    <subcellularLocation>
        <location evidence="2">Membrane</location>
    </subcellularLocation>
</comment>
<dbReference type="SMART" id="SM00387">
    <property type="entry name" value="HATPase_c"/>
    <property type="match status" value="1"/>
</dbReference>
<dbReference type="Pfam" id="PF13426">
    <property type="entry name" value="PAS_9"/>
    <property type="match status" value="2"/>
</dbReference>
<keyword evidence="8" id="KW-0067">ATP-binding</keyword>
<dbReference type="Proteomes" id="UP000033101">
    <property type="component" value="Chromosome"/>
</dbReference>
<dbReference type="InterPro" id="IPR003661">
    <property type="entry name" value="HisK_dim/P_dom"/>
</dbReference>
<feature type="domain" description="PAC" evidence="14">
    <location>
        <begin position="418"/>
        <end position="468"/>
    </location>
</feature>
<keyword evidence="4" id="KW-0597">Phosphoprotein</keyword>
<evidence type="ECO:0000259" key="12">
    <source>
        <dbReference type="PROSITE" id="PS50109"/>
    </source>
</evidence>
<dbReference type="PRINTS" id="PR00344">
    <property type="entry name" value="BCTRLSENSOR"/>
</dbReference>
<dbReference type="CDD" id="cd00130">
    <property type="entry name" value="PAS"/>
    <property type="match status" value="4"/>
</dbReference>
<dbReference type="InterPro" id="IPR003594">
    <property type="entry name" value="HATPase_dom"/>
</dbReference>
<evidence type="ECO:0000256" key="6">
    <source>
        <dbReference type="ARBA" id="ARBA00022741"/>
    </source>
</evidence>
<dbReference type="InterPro" id="IPR025847">
    <property type="entry name" value="MEDS_domain"/>
</dbReference>
<evidence type="ECO:0000256" key="4">
    <source>
        <dbReference type="ARBA" id="ARBA00022553"/>
    </source>
</evidence>
<dbReference type="GO" id="GO:0016020">
    <property type="term" value="C:membrane"/>
    <property type="evidence" value="ECO:0007669"/>
    <property type="project" value="UniProtKB-SubCell"/>
</dbReference>
<dbReference type="NCBIfam" id="TIGR00229">
    <property type="entry name" value="sensory_box"/>
    <property type="match status" value="4"/>
</dbReference>
<dbReference type="EC" id="2.7.13.3" evidence="3"/>
<dbReference type="AlphaFoldDB" id="A0A0E3SFA5"/>
<dbReference type="KEGG" id="mhor:MSHOH_3253"/>
<keyword evidence="6" id="KW-0547">Nucleotide-binding</keyword>
<dbReference type="InterPro" id="IPR004358">
    <property type="entry name" value="Sig_transdc_His_kin-like_C"/>
</dbReference>
<dbReference type="CDD" id="cd16922">
    <property type="entry name" value="HATPase_EvgS-ArcB-TorS-like"/>
    <property type="match status" value="1"/>
</dbReference>
<dbReference type="OrthoDB" id="342253at2157"/>
<evidence type="ECO:0000256" key="10">
    <source>
        <dbReference type="ARBA" id="ARBA00023136"/>
    </source>
</evidence>
<dbReference type="GO" id="GO:0005524">
    <property type="term" value="F:ATP binding"/>
    <property type="evidence" value="ECO:0007669"/>
    <property type="project" value="UniProtKB-KW"/>
</dbReference>
<dbReference type="SMART" id="SM00086">
    <property type="entry name" value="PAC"/>
    <property type="match status" value="4"/>
</dbReference>
<dbReference type="PROSITE" id="PS50113">
    <property type="entry name" value="PAC"/>
    <property type="match status" value="3"/>
</dbReference>
<feature type="domain" description="PAS" evidence="13">
    <location>
        <begin position="469"/>
        <end position="541"/>
    </location>
</feature>
<evidence type="ECO:0000256" key="1">
    <source>
        <dbReference type="ARBA" id="ARBA00000085"/>
    </source>
</evidence>
<dbReference type="Gene3D" id="3.30.450.20">
    <property type="entry name" value="PAS domain"/>
    <property type="match status" value="4"/>
</dbReference>
<dbReference type="HOGENOM" id="CLU_000445_114_71_2"/>
<feature type="domain" description="PAC" evidence="14">
    <location>
        <begin position="673"/>
        <end position="725"/>
    </location>
</feature>
<dbReference type="Pfam" id="PF14417">
    <property type="entry name" value="MEDS"/>
    <property type="match status" value="1"/>
</dbReference>
<dbReference type="SMART" id="SM00091">
    <property type="entry name" value="PAS"/>
    <property type="match status" value="4"/>
</dbReference>
<dbReference type="PANTHER" id="PTHR43304">
    <property type="entry name" value="PHYTOCHROME-LIKE PROTEIN CPH1"/>
    <property type="match status" value="1"/>
</dbReference>
<evidence type="ECO:0000256" key="3">
    <source>
        <dbReference type="ARBA" id="ARBA00012438"/>
    </source>
</evidence>
<protein>
    <recommendedName>
        <fullName evidence="3">histidine kinase</fullName>
        <ecNumber evidence="3">2.7.13.3</ecNumber>
    </recommendedName>
</protein>
<dbReference type="InterPro" id="IPR000700">
    <property type="entry name" value="PAS-assoc_C"/>
</dbReference>
<dbReference type="Gene3D" id="1.10.287.130">
    <property type="match status" value="1"/>
</dbReference>
<dbReference type="STRING" id="1434110.MSHOH_3253"/>
<dbReference type="EMBL" id="CP009516">
    <property type="protein sequence ID" value="AKB79736.1"/>
    <property type="molecule type" value="Genomic_DNA"/>
</dbReference>
<dbReference type="PROSITE" id="PS50109">
    <property type="entry name" value="HIS_KIN"/>
    <property type="match status" value="1"/>
</dbReference>
<dbReference type="SUPFAM" id="SSF55874">
    <property type="entry name" value="ATPase domain of HSP90 chaperone/DNA topoisomerase II/histidine kinase"/>
    <property type="match status" value="1"/>
</dbReference>
<dbReference type="InterPro" id="IPR052162">
    <property type="entry name" value="Sensor_kinase/Photoreceptor"/>
</dbReference>
<proteinExistence type="predicted"/>
<keyword evidence="9" id="KW-0902">Two-component regulatory system</keyword>
<keyword evidence="16" id="KW-1185">Reference proteome</keyword>
<evidence type="ECO:0000259" key="14">
    <source>
        <dbReference type="PROSITE" id="PS50113"/>
    </source>
</evidence>
<evidence type="ECO:0000256" key="11">
    <source>
        <dbReference type="ARBA" id="ARBA00023306"/>
    </source>
</evidence>
<dbReference type="Pfam" id="PF00512">
    <property type="entry name" value="HisKA"/>
    <property type="match status" value="1"/>
</dbReference>
<keyword evidence="10" id="KW-0472">Membrane</keyword>
<dbReference type="InterPro" id="IPR013655">
    <property type="entry name" value="PAS_fold_3"/>
</dbReference>
<comment type="catalytic activity">
    <reaction evidence="1">
        <text>ATP + protein L-histidine = ADP + protein N-phospho-L-histidine.</text>
        <dbReference type="EC" id="2.7.13.3"/>
    </reaction>
</comment>
<dbReference type="SUPFAM" id="SSF55785">
    <property type="entry name" value="PYP-like sensor domain (PAS domain)"/>
    <property type="match status" value="4"/>
</dbReference>
<accession>A0A0E3SFA5</accession>
<dbReference type="InterPro" id="IPR035965">
    <property type="entry name" value="PAS-like_dom_sf"/>
</dbReference>
<evidence type="ECO:0000259" key="13">
    <source>
        <dbReference type="PROSITE" id="PS50112"/>
    </source>
</evidence>
<dbReference type="InterPro" id="IPR001610">
    <property type="entry name" value="PAC"/>
</dbReference>
<reference evidence="15 16" key="1">
    <citation type="submission" date="2014-07" db="EMBL/GenBank/DDBJ databases">
        <title>Methanogenic archaea and the global carbon cycle.</title>
        <authorList>
            <person name="Henriksen J.R."/>
            <person name="Luke J."/>
            <person name="Reinhart S."/>
            <person name="Benedict M.N."/>
            <person name="Youngblut N.D."/>
            <person name="Metcalf M.E."/>
            <person name="Whitaker R.J."/>
            <person name="Metcalf W.W."/>
        </authorList>
    </citation>
    <scope>NUCLEOTIDE SEQUENCE [LARGE SCALE GENOMIC DNA]</scope>
    <source>
        <strain evidence="15 16">HB-1</strain>
    </source>
</reference>
<gene>
    <name evidence="15" type="ORF">MSHOH_3253</name>
</gene>
<keyword evidence="7 15" id="KW-0418">Kinase</keyword>
<keyword evidence="5" id="KW-0808">Transferase</keyword>
<dbReference type="PROSITE" id="PS50112">
    <property type="entry name" value="PAS"/>
    <property type="match status" value="3"/>
</dbReference>
<organism evidence="15 16">
    <name type="scientific">Methanosarcina horonobensis HB-1 = JCM 15518</name>
    <dbReference type="NCBI Taxonomy" id="1434110"/>
    <lineage>
        <taxon>Archaea</taxon>
        <taxon>Methanobacteriati</taxon>
        <taxon>Methanobacteriota</taxon>
        <taxon>Stenosarchaea group</taxon>
        <taxon>Methanomicrobia</taxon>
        <taxon>Methanosarcinales</taxon>
        <taxon>Methanosarcinaceae</taxon>
        <taxon>Methanosarcina</taxon>
    </lineage>
</organism>
<feature type="domain" description="Histidine kinase" evidence="12">
    <location>
        <begin position="743"/>
        <end position="962"/>
    </location>
</feature>
<dbReference type="SMART" id="SM00388">
    <property type="entry name" value="HisKA"/>
    <property type="match status" value="1"/>
</dbReference>
<keyword evidence="11" id="KW-0131">Cell cycle</keyword>
<dbReference type="InterPro" id="IPR005467">
    <property type="entry name" value="His_kinase_dom"/>
</dbReference>
<dbReference type="CDD" id="cd00082">
    <property type="entry name" value="HisKA"/>
    <property type="match status" value="1"/>
</dbReference>
<feature type="domain" description="PAS" evidence="13">
    <location>
        <begin position="347"/>
        <end position="401"/>
    </location>
</feature>
<dbReference type="PANTHER" id="PTHR43304:SF1">
    <property type="entry name" value="PAC DOMAIN-CONTAINING PROTEIN"/>
    <property type="match status" value="1"/>
</dbReference>
<dbReference type="SUPFAM" id="SSF47384">
    <property type="entry name" value="Homodimeric domain of signal transducing histidine kinase"/>
    <property type="match status" value="1"/>
</dbReference>
<dbReference type="Gene3D" id="3.30.565.10">
    <property type="entry name" value="Histidine kinase-like ATPase, C-terminal domain"/>
    <property type="match status" value="1"/>
</dbReference>
<dbReference type="FunFam" id="1.10.287.130:FF:000038">
    <property type="entry name" value="Sensory transduction histidine kinase"/>
    <property type="match status" value="1"/>
</dbReference>
<evidence type="ECO:0000256" key="5">
    <source>
        <dbReference type="ARBA" id="ARBA00022679"/>
    </source>
</evidence>
<evidence type="ECO:0000256" key="9">
    <source>
        <dbReference type="ARBA" id="ARBA00023012"/>
    </source>
</evidence>
<dbReference type="PATRIC" id="fig|1434110.4.peg.4183"/>
<dbReference type="InterPro" id="IPR036097">
    <property type="entry name" value="HisK_dim/P_sf"/>
</dbReference>